<proteinExistence type="predicted"/>
<name>A0A0A1UU20_9HYPO</name>
<accession>A0A0A1UU20</accession>
<gene>
    <name evidence="2" type="ORF">X797_006683</name>
</gene>
<dbReference type="HOGENOM" id="CLU_2038616_0_0_1"/>
<dbReference type="eggNOG" id="ENOG502RNZ8">
    <property type="taxonomic scope" value="Eukaryota"/>
</dbReference>
<feature type="compositionally biased region" description="Low complexity" evidence="1">
    <location>
        <begin position="56"/>
        <end position="70"/>
    </location>
</feature>
<feature type="region of interest" description="Disordered" evidence="1">
    <location>
        <begin position="1"/>
        <end position="20"/>
    </location>
</feature>
<evidence type="ECO:0000256" key="1">
    <source>
        <dbReference type="SAM" id="MobiDB-lite"/>
    </source>
</evidence>
<evidence type="ECO:0000313" key="2">
    <source>
        <dbReference type="EMBL" id="EXV00236.1"/>
    </source>
</evidence>
<dbReference type="Proteomes" id="UP000030151">
    <property type="component" value="Unassembled WGS sequence"/>
</dbReference>
<organism evidence="2 3">
    <name type="scientific">Metarhizium robertsii</name>
    <dbReference type="NCBI Taxonomy" id="568076"/>
    <lineage>
        <taxon>Eukaryota</taxon>
        <taxon>Fungi</taxon>
        <taxon>Dikarya</taxon>
        <taxon>Ascomycota</taxon>
        <taxon>Pezizomycotina</taxon>
        <taxon>Sordariomycetes</taxon>
        <taxon>Hypocreomycetidae</taxon>
        <taxon>Hypocreales</taxon>
        <taxon>Clavicipitaceae</taxon>
        <taxon>Metarhizium</taxon>
    </lineage>
</organism>
<sequence>MAAKAYPTSPWSNRAEEASNGARLYQRSVESVFFSSLRYQLVPEFEEEVPRQIALQQQPQLQSQQPQIRAVAQTSEKSNPLKLRLDLNLDVDIQLRAKIHGDVTLALLWVVASRRPVTQYN</sequence>
<dbReference type="PANTHER" id="PTHR35587:SF4">
    <property type="match status" value="1"/>
</dbReference>
<dbReference type="AlphaFoldDB" id="A0A0A1UU20"/>
<dbReference type="EMBL" id="JELW01000014">
    <property type="protein sequence ID" value="EXV00236.1"/>
    <property type="molecule type" value="Genomic_DNA"/>
</dbReference>
<comment type="caution">
    <text evidence="2">The sequence shown here is derived from an EMBL/GenBank/DDBJ whole genome shotgun (WGS) entry which is preliminary data.</text>
</comment>
<reference evidence="2 3" key="1">
    <citation type="submission" date="2014-02" db="EMBL/GenBank/DDBJ databases">
        <title>The genome sequence of the entomopathogenic fungus Metarhizium robertsii ARSEF 2575.</title>
        <authorList>
            <person name="Giuliano Garisto Donzelli B."/>
            <person name="Roe B.A."/>
            <person name="Macmil S.L."/>
            <person name="Krasnoff S.B."/>
            <person name="Gibson D.M."/>
        </authorList>
    </citation>
    <scope>NUCLEOTIDE SEQUENCE [LARGE SCALE GENOMIC DNA]</scope>
    <source>
        <strain evidence="2 3">ARSEF 2575</strain>
    </source>
</reference>
<protein>
    <submittedName>
        <fullName evidence="2">Uncharacterized protein</fullName>
    </submittedName>
</protein>
<feature type="region of interest" description="Disordered" evidence="1">
    <location>
        <begin position="56"/>
        <end position="75"/>
    </location>
</feature>
<dbReference type="OrthoDB" id="2873061at2759"/>
<evidence type="ECO:0000313" key="3">
    <source>
        <dbReference type="Proteomes" id="UP000030151"/>
    </source>
</evidence>
<dbReference type="PANTHER" id="PTHR35587">
    <property type="entry name" value="EXPRESSED PROTEIN"/>
    <property type="match status" value="1"/>
</dbReference>